<comment type="subcellular location">
    <subcellularLocation>
        <location evidence="7">Cytoplasm</location>
    </subcellularLocation>
</comment>
<dbReference type="PROSITE" id="PS51689">
    <property type="entry name" value="SAM_RNA_A_N6_MT"/>
    <property type="match status" value="1"/>
</dbReference>
<dbReference type="NCBIfam" id="TIGR00755">
    <property type="entry name" value="ksgA"/>
    <property type="match status" value="1"/>
</dbReference>
<feature type="binding site" evidence="7 8">
    <location>
        <position position="70"/>
    </location>
    <ligand>
        <name>S-adenosyl-L-methionine</name>
        <dbReference type="ChEBI" id="CHEBI:59789"/>
    </ligand>
</feature>
<evidence type="ECO:0000256" key="5">
    <source>
        <dbReference type="ARBA" id="ARBA00022691"/>
    </source>
</evidence>
<evidence type="ECO:0000259" key="9">
    <source>
        <dbReference type="SMART" id="SM00650"/>
    </source>
</evidence>
<dbReference type="EC" id="2.1.1.182" evidence="7"/>
<reference evidence="11" key="1">
    <citation type="submission" date="2014-07" db="EMBL/GenBank/DDBJ databases">
        <authorList>
            <person name="Santos-Garcia D."/>
        </authorList>
    </citation>
    <scope>NUCLEOTIDE SEQUENCE [LARGE SCALE GENOMIC DNA]</scope>
</reference>
<evidence type="ECO:0000313" key="10">
    <source>
        <dbReference type="EMBL" id="CDZ16567.1"/>
    </source>
</evidence>
<dbReference type="GO" id="GO:0003723">
    <property type="term" value="F:RNA binding"/>
    <property type="evidence" value="ECO:0007669"/>
    <property type="project" value="UniProtKB-UniRule"/>
</dbReference>
<dbReference type="InterPro" id="IPR023165">
    <property type="entry name" value="rRNA_Ade_diMease-like_C"/>
</dbReference>
<evidence type="ECO:0000256" key="7">
    <source>
        <dbReference type="HAMAP-Rule" id="MF_00607"/>
    </source>
</evidence>
<accession>A0A078KEW1</accession>
<feature type="binding site" evidence="7 8">
    <location>
        <position position="115"/>
    </location>
    <ligand>
        <name>S-adenosyl-L-methionine</name>
        <dbReference type="ChEBI" id="CHEBI:59789"/>
    </ligand>
</feature>
<dbReference type="HAMAP" id="MF_00607">
    <property type="entry name" value="16SrRNA_methyltr_A"/>
    <property type="match status" value="1"/>
</dbReference>
<organism evidence="10 11">
    <name type="scientific">Candidatus Johnevansia muelleri</name>
    <dbReference type="NCBI Taxonomy" id="1495769"/>
    <lineage>
        <taxon>Bacteria</taxon>
        <taxon>Pseudomonadati</taxon>
        <taxon>Pseudomonadota</taxon>
        <taxon>Gammaproteobacteria</taxon>
        <taxon>Candidatus Johnevansiales</taxon>
        <taxon>Candidatus Johnevansiaceae</taxon>
        <taxon>Candidatus Johnevansia</taxon>
    </lineage>
</organism>
<keyword evidence="4 7" id="KW-0808">Transferase</keyword>
<dbReference type="GO" id="GO:0052908">
    <property type="term" value="F:16S rRNA (adenine(1518)-N(6)/adenine(1519)-N(6))-dimethyltransferase activity"/>
    <property type="evidence" value="ECO:0007669"/>
    <property type="project" value="UniProtKB-EC"/>
</dbReference>
<evidence type="ECO:0000256" key="6">
    <source>
        <dbReference type="ARBA" id="ARBA00022884"/>
    </source>
</evidence>
<comment type="similarity">
    <text evidence="7">Belongs to the class I-like SAM-binding methyltransferase superfamily. rRNA adenine N(6)-methyltransferase family. RsmA subfamily.</text>
</comment>
<comment type="catalytic activity">
    <reaction evidence="7">
        <text>adenosine(1518)/adenosine(1519) in 16S rRNA + 4 S-adenosyl-L-methionine = N(6)-dimethyladenosine(1518)/N(6)-dimethyladenosine(1519) in 16S rRNA + 4 S-adenosyl-L-homocysteine + 4 H(+)</text>
        <dbReference type="Rhea" id="RHEA:19609"/>
        <dbReference type="Rhea" id="RHEA-COMP:10232"/>
        <dbReference type="Rhea" id="RHEA-COMP:10233"/>
        <dbReference type="ChEBI" id="CHEBI:15378"/>
        <dbReference type="ChEBI" id="CHEBI:57856"/>
        <dbReference type="ChEBI" id="CHEBI:59789"/>
        <dbReference type="ChEBI" id="CHEBI:74411"/>
        <dbReference type="ChEBI" id="CHEBI:74493"/>
        <dbReference type="EC" id="2.1.1.182"/>
    </reaction>
</comment>
<dbReference type="EMBL" id="LM655252">
    <property type="protein sequence ID" value="CDZ16567.1"/>
    <property type="molecule type" value="Genomic_DNA"/>
</dbReference>
<dbReference type="HOGENOM" id="CLU_041220_0_1_6"/>
<protein>
    <recommendedName>
        <fullName evidence="7">Ribosomal RNA small subunit methyltransferase A</fullName>
        <ecNumber evidence="7">2.1.1.182</ecNumber>
    </recommendedName>
    <alternativeName>
        <fullName evidence="7">16S rRNA (adenine(1518)-N(6)/adenine(1519)-N(6))-dimethyltransferase</fullName>
    </alternativeName>
    <alternativeName>
        <fullName evidence="7">16S rRNA dimethyladenosine transferase</fullName>
    </alternativeName>
    <alternativeName>
        <fullName evidence="7">16S rRNA dimethylase</fullName>
    </alternativeName>
    <alternativeName>
        <fullName evidence="7">S-adenosylmethionine-6-N', N'-adenosyl(rRNA) dimethyltransferase</fullName>
    </alternativeName>
</protein>
<dbReference type="InterPro" id="IPR001737">
    <property type="entry name" value="KsgA/Erm"/>
</dbReference>
<keyword evidence="3 7" id="KW-0489">Methyltransferase</keyword>
<keyword evidence="11" id="KW-1185">Reference proteome</keyword>
<dbReference type="Gene3D" id="1.10.8.100">
    <property type="entry name" value="Ribosomal RNA adenine dimethylase-like, domain 2"/>
    <property type="match status" value="1"/>
</dbReference>
<dbReference type="SMART" id="SM00650">
    <property type="entry name" value="rADc"/>
    <property type="match status" value="1"/>
</dbReference>
<comment type="caution">
    <text evidence="7 8">Lacks conserved residue(s) required for the propagation of feature annotation.</text>
</comment>
<dbReference type="STRING" id="1495769.CEM_320"/>
<proteinExistence type="inferred from homology"/>
<dbReference type="SUPFAM" id="SSF53335">
    <property type="entry name" value="S-adenosyl-L-methionine-dependent methyltransferases"/>
    <property type="match status" value="1"/>
</dbReference>
<evidence type="ECO:0000313" key="11">
    <source>
        <dbReference type="Proteomes" id="UP000032420"/>
    </source>
</evidence>
<dbReference type="InterPro" id="IPR029063">
    <property type="entry name" value="SAM-dependent_MTases_sf"/>
</dbReference>
<dbReference type="PANTHER" id="PTHR11727">
    <property type="entry name" value="DIMETHYLADENOSINE TRANSFERASE"/>
    <property type="match status" value="1"/>
</dbReference>
<dbReference type="FunFam" id="1.10.8.100:FF:000001">
    <property type="entry name" value="Ribosomal RNA small subunit methyltransferase A"/>
    <property type="match status" value="1"/>
</dbReference>
<evidence type="ECO:0000256" key="4">
    <source>
        <dbReference type="ARBA" id="ARBA00022679"/>
    </source>
</evidence>
<dbReference type="Pfam" id="PF00398">
    <property type="entry name" value="RrnaAD"/>
    <property type="match status" value="1"/>
</dbReference>
<dbReference type="GO" id="GO:0005829">
    <property type="term" value="C:cytosol"/>
    <property type="evidence" value="ECO:0007669"/>
    <property type="project" value="TreeGrafter"/>
</dbReference>
<name>A0A078KEW1_9GAMM</name>
<evidence type="ECO:0000256" key="1">
    <source>
        <dbReference type="ARBA" id="ARBA00022490"/>
    </source>
</evidence>
<evidence type="ECO:0000256" key="8">
    <source>
        <dbReference type="PROSITE-ProRule" id="PRU01026"/>
    </source>
</evidence>
<dbReference type="AlphaFoldDB" id="A0A078KEW1"/>
<comment type="function">
    <text evidence="7">Specifically dimethylates two adjacent adenosines (A1518 and A1519) in the loop of a conserved hairpin near the 3'-end of 16S rRNA in the 30S particle. May play a critical role in biogenesis of 30S subunits.</text>
</comment>
<keyword evidence="2 7" id="KW-0698">rRNA processing</keyword>
<dbReference type="Proteomes" id="UP000032420">
    <property type="component" value="Chromosome I"/>
</dbReference>
<dbReference type="InterPro" id="IPR011530">
    <property type="entry name" value="rRNA_adenine_dimethylase"/>
</dbReference>
<evidence type="ECO:0000256" key="3">
    <source>
        <dbReference type="ARBA" id="ARBA00022603"/>
    </source>
</evidence>
<feature type="binding site" evidence="7 8">
    <location>
        <position position="49"/>
    </location>
    <ligand>
        <name>S-adenosyl-L-methionine</name>
        <dbReference type="ChEBI" id="CHEBI:59789"/>
    </ligand>
</feature>
<keyword evidence="5 7" id="KW-0949">S-adenosyl-L-methionine</keyword>
<keyword evidence="6 7" id="KW-0694">RNA-binding</keyword>
<dbReference type="InterPro" id="IPR020598">
    <property type="entry name" value="rRNA_Ade_methylase_Trfase_N"/>
</dbReference>
<gene>
    <name evidence="7 10" type="primary">rsmA</name>
    <name evidence="7" type="synonym">ksgA</name>
    <name evidence="10" type="ORF">CEM_320</name>
</gene>
<sequence>MIKNFLSIKLYPFIIKKNLSQTFLCDIKIINNIIKYICPKPGQSIIEIGPGYGAITKILLQAVGEIEIIEFDKNLINILKNNFFLYTGLNIYKANILFFDFYKLKKNENLRIIGNIPYNISTNLIFNIFKKIEIIKDIHFMLQKEVYLRIIANPGNKKRGILSLIVQYYCKIFLLFDVPPNVFFPKPNVNSTFIKLEPYKKLPYIAKNYNFFINLVKKSFLNRRKNLRNNLKGLIDESIIYFIGIDPNRRPETLTIAEFVNLANGYLCMY</sequence>
<dbReference type="KEGG" id="eme:CEM_320"/>
<keyword evidence="1 7" id="KW-0963">Cytoplasm</keyword>
<dbReference type="PANTHER" id="PTHR11727:SF7">
    <property type="entry name" value="DIMETHYLADENOSINE TRANSFERASE-RELATED"/>
    <property type="match status" value="1"/>
</dbReference>
<dbReference type="Gene3D" id="3.40.50.150">
    <property type="entry name" value="Vaccinia Virus protein VP39"/>
    <property type="match status" value="1"/>
</dbReference>
<feature type="binding site" evidence="7 8">
    <location>
        <position position="24"/>
    </location>
    <ligand>
        <name>S-adenosyl-L-methionine</name>
        <dbReference type="ChEBI" id="CHEBI:59789"/>
    </ligand>
</feature>
<dbReference type="OrthoDB" id="9814755at2"/>
<evidence type="ECO:0000256" key="2">
    <source>
        <dbReference type="ARBA" id="ARBA00022552"/>
    </source>
</evidence>
<feature type="domain" description="Ribosomal RNA adenine methylase transferase N-terminal" evidence="9">
    <location>
        <begin position="29"/>
        <end position="200"/>
    </location>
</feature>